<dbReference type="Proteomes" id="UP000799770">
    <property type="component" value="Unassembled WGS sequence"/>
</dbReference>
<dbReference type="CDD" id="cd23703">
    <property type="entry name" value="mS26_PET12"/>
    <property type="match status" value="1"/>
</dbReference>
<evidence type="ECO:0000313" key="3">
    <source>
        <dbReference type="Proteomes" id="UP000799770"/>
    </source>
</evidence>
<feature type="region of interest" description="Disordered" evidence="1">
    <location>
        <begin position="27"/>
        <end position="48"/>
    </location>
</feature>
<keyword evidence="3" id="KW-1185">Reference proteome</keyword>
<name>A0A6A5YT93_9PLEO</name>
<reference evidence="2" key="1">
    <citation type="journal article" date="2020" name="Stud. Mycol.">
        <title>101 Dothideomycetes genomes: a test case for predicting lifestyles and emergence of pathogens.</title>
        <authorList>
            <person name="Haridas S."/>
            <person name="Albert R."/>
            <person name="Binder M."/>
            <person name="Bloem J."/>
            <person name="Labutti K."/>
            <person name="Salamov A."/>
            <person name="Andreopoulos B."/>
            <person name="Baker S."/>
            <person name="Barry K."/>
            <person name="Bills G."/>
            <person name="Bluhm B."/>
            <person name="Cannon C."/>
            <person name="Castanera R."/>
            <person name="Culley D."/>
            <person name="Daum C."/>
            <person name="Ezra D."/>
            <person name="Gonzalez J."/>
            <person name="Henrissat B."/>
            <person name="Kuo A."/>
            <person name="Liang C."/>
            <person name="Lipzen A."/>
            <person name="Lutzoni F."/>
            <person name="Magnuson J."/>
            <person name="Mondo S."/>
            <person name="Nolan M."/>
            <person name="Ohm R."/>
            <person name="Pangilinan J."/>
            <person name="Park H.-J."/>
            <person name="Ramirez L."/>
            <person name="Alfaro M."/>
            <person name="Sun H."/>
            <person name="Tritt A."/>
            <person name="Yoshinaga Y."/>
            <person name="Zwiers L.-H."/>
            <person name="Turgeon B."/>
            <person name="Goodwin S."/>
            <person name="Spatafora J."/>
            <person name="Crous P."/>
            <person name="Grigoriev I."/>
        </authorList>
    </citation>
    <scope>NUCLEOTIDE SEQUENCE</scope>
    <source>
        <strain evidence="2">CBS 627.86</strain>
    </source>
</reference>
<dbReference type="OrthoDB" id="5223508at2759"/>
<proteinExistence type="predicted"/>
<gene>
    <name evidence="2" type="ORF">BDV96DRAFT_583740</name>
</gene>
<accession>A0A6A5YT93</accession>
<evidence type="ECO:0000256" key="1">
    <source>
        <dbReference type="SAM" id="MobiDB-lite"/>
    </source>
</evidence>
<dbReference type="Pfam" id="PF26163">
    <property type="entry name" value="mS26"/>
    <property type="match status" value="1"/>
</dbReference>
<organism evidence="2 3">
    <name type="scientific">Lophiotrema nucula</name>
    <dbReference type="NCBI Taxonomy" id="690887"/>
    <lineage>
        <taxon>Eukaryota</taxon>
        <taxon>Fungi</taxon>
        <taxon>Dikarya</taxon>
        <taxon>Ascomycota</taxon>
        <taxon>Pezizomycotina</taxon>
        <taxon>Dothideomycetes</taxon>
        <taxon>Pleosporomycetidae</taxon>
        <taxon>Pleosporales</taxon>
        <taxon>Lophiotremataceae</taxon>
        <taxon>Lophiotrema</taxon>
    </lineage>
</organism>
<dbReference type="EMBL" id="ML977338">
    <property type="protein sequence ID" value="KAF2110256.1"/>
    <property type="molecule type" value="Genomic_DNA"/>
</dbReference>
<protein>
    <submittedName>
        <fullName evidence="2">Uncharacterized protein</fullName>
    </submittedName>
</protein>
<evidence type="ECO:0000313" key="2">
    <source>
        <dbReference type="EMBL" id="KAF2110256.1"/>
    </source>
</evidence>
<dbReference type="InterPro" id="IPR058940">
    <property type="entry name" value="mS26_fungi"/>
</dbReference>
<dbReference type="AlphaFoldDB" id="A0A6A5YT93"/>
<sequence length="305" mass="34904">MPPRIPVRFPWASRQPALQLNASLHARSFTSTPPSQALGPESPNYIDVPKTVQPTYDPKPRVKGVLPIPRNVFKTRSPIPKESPEFIDASTQDKQNVKPPPAHARDVEFTLYKRRLAETRKTALREGVRELHERKTQTEEQHAAYMDRHWAEMNRARFAPPKDFDIMTTNSVQKGIRDFLEDQLPSTSRSKITEGRRMNYRRRMEKHAAMRQARLHDLYINAREFIVDEEQLDEAIEKAFGTEQSPVRWNSKGEMGVGYDGKSPWEGPIPEGAGDMLQKLRTGEGVGLARERIKRVAEELTGGKM</sequence>